<keyword evidence="2" id="KW-1185">Reference proteome</keyword>
<dbReference type="AlphaFoldDB" id="A0AAV6HQU1"/>
<reference evidence="1 2" key="1">
    <citation type="submission" date="2020-08" db="EMBL/GenBank/DDBJ databases">
        <title>Plant Genome Project.</title>
        <authorList>
            <person name="Zhang R.-G."/>
        </authorList>
    </citation>
    <scope>NUCLEOTIDE SEQUENCE [LARGE SCALE GENOMIC DNA]</scope>
    <source>
        <strain evidence="1">WSP0</strain>
        <tissue evidence="1">Leaf</tissue>
    </source>
</reference>
<evidence type="ECO:0000313" key="2">
    <source>
        <dbReference type="Proteomes" id="UP000823749"/>
    </source>
</evidence>
<sequence>MEAFEAIVIGALRVVSEGGCEVVLPGSFVKSKKMEMREKAVKIKRVLFPRPPSSCVTASPVPEPYHLSFEVSLSDRVGDVFQGTASEPQNLWTKRIMAFQRNQAFI</sequence>
<evidence type="ECO:0000313" key="1">
    <source>
        <dbReference type="EMBL" id="KAG5516213.1"/>
    </source>
</evidence>
<gene>
    <name evidence="1" type="ORF">RHGRI_037047</name>
</gene>
<dbReference type="EMBL" id="JACTNZ010000013">
    <property type="protein sequence ID" value="KAG5516213.1"/>
    <property type="molecule type" value="Genomic_DNA"/>
</dbReference>
<proteinExistence type="predicted"/>
<comment type="caution">
    <text evidence="1">The sequence shown here is derived from an EMBL/GenBank/DDBJ whole genome shotgun (WGS) entry which is preliminary data.</text>
</comment>
<dbReference type="Proteomes" id="UP000823749">
    <property type="component" value="Chromosome 13"/>
</dbReference>
<accession>A0AAV6HQU1</accession>
<organism evidence="1 2">
    <name type="scientific">Rhododendron griersonianum</name>
    <dbReference type="NCBI Taxonomy" id="479676"/>
    <lineage>
        <taxon>Eukaryota</taxon>
        <taxon>Viridiplantae</taxon>
        <taxon>Streptophyta</taxon>
        <taxon>Embryophyta</taxon>
        <taxon>Tracheophyta</taxon>
        <taxon>Spermatophyta</taxon>
        <taxon>Magnoliopsida</taxon>
        <taxon>eudicotyledons</taxon>
        <taxon>Gunneridae</taxon>
        <taxon>Pentapetalae</taxon>
        <taxon>asterids</taxon>
        <taxon>Ericales</taxon>
        <taxon>Ericaceae</taxon>
        <taxon>Ericoideae</taxon>
        <taxon>Rhodoreae</taxon>
        <taxon>Rhododendron</taxon>
    </lineage>
</organism>
<name>A0AAV6HQU1_9ERIC</name>
<protein>
    <submittedName>
        <fullName evidence="1">Uncharacterized protein</fullName>
    </submittedName>
</protein>